<dbReference type="Proteomes" id="UP001566204">
    <property type="component" value="Unassembled WGS sequence"/>
</dbReference>
<feature type="chain" id="PRO_5047144332" evidence="1">
    <location>
        <begin position="20"/>
        <end position="361"/>
    </location>
</feature>
<dbReference type="Gene3D" id="2.60.40.1190">
    <property type="match status" value="1"/>
</dbReference>
<dbReference type="CDD" id="cd09620">
    <property type="entry name" value="CBM9_like_3"/>
    <property type="match status" value="1"/>
</dbReference>
<keyword evidence="1" id="KW-0732">Signal</keyword>
<sequence length="361" mass="42321">MRNILLVVALTLQSISIFAQRNLEEFHRLQIQPAIYYVQKTQEQISIDGKADEKSWTLTPWTSPFCDIEGPSRPAPTLNTQVKMLWDEENLYIYAKLDEPHINGYLRQPDTIIYHDNDFEVFLKPNLRSPDYVEIEVNALNTVMDLLMTKPYRFGGKANLNWDTKGLTSAVYHEGTINNPSDRDKFWSVEIKIPVKSLKYFGEGQHIKTNEVWKINFSRVQWHYDSTENGYTKRKDTNGKLLSEQNWVWSPIGLINMHYPERWGHIKFVEHADQHFLDRSFLTIEKIAWNIFYLQEIYKRENKRYARSLADLNTLYPGLSADSKAYDITFSNANNFYHVEIKSKSKPSLKASIDSQGNIYF</sequence>
<dbReference type="PANTHER" id="PTHR35532">
    <property type="entry name" value="SIMILAR TO POLYHYDROXYALKANOATE DEPOLYMERASE"/>
    <property type="match status" value="1"/>
</dbReference>
<gene>
    <name evidence="3" type="ORF">ABTW24_14255</name>
</gene>
<dbReference type="PANTHER" id="PTHR35532:SF5">
    <property type="entry name" value="CARBOHYDRATE-BINDING DOMAIN-CONTAINING PROTEIN"/>
    <property type="match status" value="1"/>
</dbReference>
<accession>A0ABV4HE27</accession>
<keyword evidence="4" id="KW-1185">Reference proteome</keyword>
<proteinExistence type="predicted"/>
<dbReference type="InterPro" id="IPR010502">
    <property type="entry name" value="Carb-bd_dom_fam9"/>
</dbReference>
<feature type="signal peptide" evidence="1">
    <location>
        <begin position="1"/>
        <end position="19"/>
    </location>
</feature>
<name>A0ABV4HE27_9SPHI</name>
<evidence type="ECO:0000259" key="2">
    <source>
        <dbReference type="Pfam" id="PF06452"/>
    </source>
</evidence>
<dbReference type="EMBL" id="JBEOQB010000003">
    <property type="protein sequence ID" value="MEZ0452757.1"/>
    <property type="molecule type" value="Genomic_DNA"/>
</dbReference>
<feature type="domain" description="Carbohydrate-binding" evidence="2">
    <location>
        <begin position="47"/>
        <end position="198"/>
    </location>
</feature>
<evidence type="ECO:0000313" key="4">
    <source>
        <dbReference type="Proteomes" id="UP001566204"/>
    </source>
</evidence>
<dbReference type="SUPFAM" id="SSF49344">
    <property type="entry name" value="CBD9-like"/>
    <property type="match status" value="1"/>
</dbReference>
<comment type="caution">
    <text evidence="3">The sequence shown here is derived from an EMBL/GenBank/DDBJ whole genome shotgun (WGS) entry which is preliminary data.</text>
</comment>
<organism evidence="3 4">
    <name type="scientific">Sphingobacterium thalpophilum</name>
    <dbReference type="NCBI Taxonomy" id="259"/>
    <lineage>
        <taxon>Bacteria</taxon>
        <taxon>Pseudomonadati</taxon>
        <taxon>Bacteroidota</taxon>
        <taxon>Sphingobacteriia</taxon>
        <taxon>Sphingobacteriales</taxon>
        <taxon>Sphingobacteriaceae</taxon>
        <taxon>Sphingobacterium</taxon>
    </lineage>
</organism>
<dbReference type="Pfam" id="PF06452">
    <property type="entry name" value="CBM9_1"/>
    <property type="match status" value="1"/>
</dbReference>
<dbReference type="RefSeq" id="WP_324756842.1">
    <property type="nucleotide sequence ID" value="NZ_CP141191.1"/>
</dbReference>
<evidence type="ECO:0000256" key="1">
    <source>
        <dbReference type="SAM" id="SignalP"/>
    </source>
</evidence>
<reference evidence="3 4" key="1">
    <citation type="submission" date="2024-06" db="EMBL/GenBank/DDBJ databases">
        <title>Soil Sphingobacterium thalpophilum.</title>
        <authorList>
            <person name="Yang J."/>
            <person name="Li J."/>
        </authorList>
    </citation>
    <scope>NUCLEOTIDE SEQUENCE [LARGE SCALE GENOMIC DNA]</scope>
    <source>
        <strain evidence="3 4">22g91tb</strain>
    </source>
</reference>
<evidence type="ECO:0000313" key="3">
    <source>
        <dbReference type="EMBL" id="MEZ0452757.1"/>
    </source>
</evidence>
<protein>
    <submittedName>
        <fullName evidence="3">Carbohydrate-binding family 9-like protein</fullName>
    </submittedName>
</protein>